<reference evidence="1" key="1">
    <citation type="submission" date="2013-05" db="EMBL/GenBank/DDBJ databases">
        <authorList>
            <person name="Yim A.K.Y."/>
            <person name="Chan T.F."/>
            <person name="Ji K.M."/>
            <person name="Liu X.Y."/>
            <person name="Zhou J.W."/>
            <person name="Li R.Q."/>
            <person name="Yang K.Y."/>
            <person name="Li J."/>
            <person name="Li M."/>
            <person name="Law P.T.W."/>
            <person name="Wu Y.L."/>
            <person name="Cai Z.L."/>
            <person name="Qin H."/>
            <person name="Bao Y."/>
            <person name="Leung R.K.K."/>
            <person name="Ng P.K.S."/>
            <person name="Zou J."/>
            <person name="Zhong X.J."/>
            <person name="Ran P.X."/>
            <person name="Zhong N.S."/>
            <person name="Liu Z.G."/>
            <person name="Tsui S.K.W."/>
        </authorList>
    </citation>
    <scope>NUCLEOTIDE SEQUENCE</scope>
    <source>
        <strain evidence="1">Derf</strain>
        <tissue evidence="1">Whole organism</tissue>
    </source>
</reference>
<dbReference type="EMBL" id="ASGP02000007">
    <property type="protein sequence ID" value="KAH9497081.1"/>
    <property type="molecule type" value="Genomic_DNA"/>
</dbReference>
<evidence type="ECO:0000313" key="1">
    <source>
        <dbReference type="EMBL" id="KAH9497081.1"/>
    </source>
</evidence>
<reference evidence="1" key="2">
    <citation type="journal article" date="2022" name="Res Sq">
        <title>Comparative Genomics Reveals Insights into the Divergent Evolution of Astigmatic Mites and Household Pest Adaptations.</title>
        <authorList>
            <person name="Xiong Q."/>
            <person name="Wan A.T.-Y."/>
            <person name="Liu X.-Y."/>
            <person name="Fung C.S.-H."/>
            <person name="Xiao X."/>
            <person name="Malainual N."/>
            <person name="Hou J."/>
            <person name="Wang L."/>
            <person name="Wang M."/>
            <person name="Yang K."/>
            <person name="Cui Y."/>
            <person name="Leung E."/>
            <person name="Nong W."/>
            <person name="Shin S.-K."/>
            <person name="Au S."/>
            <person name="Jeong K.Y."/>
            <person name="Chew F.T."/>
            <person name="Hui J."/>
            <person name="Leung T.F."/>
            <person name="Tungtrongchitr A."/>
            <person name="Zhong N."/>
            <person name="Liu Z."/>
            <person name="Tsui S."/>
        </authorList>
    </citation>
    <scope>NUCLEOTIDE SEQUENCE</scope>
    <source>
        <strain evidence="1">Derf</strain>
        <tissue evidence="1">Whole organism</tissue>
    </source>
</reference>
<dbReference type="AlphaFoldDB" id="A0A922HPF5"/>
<gene>
    <name evidence="1" type="primary">BNC1_2</name>
    <name evidence="1" type="ORF">DERF_013091</name>
</gene>
<dbReference type="Proteomes" id="UP000790347">
    <property type="component" value="Unassembled WGS sequence"/>
</dbReference>
<proteinExistence type="predicted"/>
<comment type="caution">
    <text evidence="1">The sequence shown here is derived from an EMBL/GenBank/DDBJ whole genome shotgun (WGS) entry which is preliminary data.</text>
</comment>
<keyword evidence="2" id="KW-1185">Reference proteome</keyword>
<name>A0A922HPF5_DERFA</name>
<accession>A0A922HPF5</accession>
<evidence type="ECO:0000313" key="2">
    <source>
        <dbReference type="Proteomes" id="UP000790347"/>
    </source>
</evidence>
<organism evidence="1 2">
    <name type="scientific">Dermatophagoides farinae</name>
    <name type="common">American house dust mite</name>
    <dbReference type="NCBI Taxonomy" id="6954"/>
    <lineage>
        <taxon>Eukaryota</taxon>
        <taxon>Metazoa</taxon>
        <taxon>Ecdysozoa</taxon>
        <taxon>Arthropoda</taxon>
        <taxon>Chelicerata</taxon>
        <taxon>Arachnida</taxon>
        <taxon>Acari</taxon>
        <taxon>Acariformes</taxon>
        <taxon>Sarcoptiformes</taxon>
        <taxon>Astigmata</taxon>
        <taxon>Psoroptidia</taxon>
        <taxon>Analgoidea</taxon>
        <taxon>Pyroglyphidae</taxon>
        <taxon>Dermatophagoidinae</taxon>
        <taxon>Dermatophagoides</taxon>
    </lineage>
</organism>
<protein>
    <submittedName>
        <fullName evidence="1">Tongue development</fullName>
    </submittedName>
</protein>
<sequence>MFHDVVLRCSTPNCLCECFTPGKPLMRHCAHCNHGWIAHVDDHQTHILNEILSGKKTPYDVGRI</sequence>